<dbReference type="Pfam" id="PF13426">
    <property type="entry name" value="PAS_9"/>
    <property type="match status" value="2"/>
</dbReference>
<dbReference type="InterPro" id="IPR043128">
    <property type="entry name" value="Rev_trsase/Diguanyl_cyclase"/>
</dbReference>
<dbReference type="SUPFAM" id="SSF55785">
    <property type="entry name" value="PYP-like sensor domain (PAS domain)"/>
    <property type="match status" value="2"/>
</dbReference>
<dbReference type="CDD" id="cd01948">
    <property type="entry name" value="EAL"/>
    <property type="match status" value="1"/>
</dbReference>
<dbReference type="SMART" id="SM00091">
    <property type="entry name" value="PAS"/>
    <property type="match status" value="2"/>
</dbReference>
<dbReference type="InterPro" id="IPR000160">
    <property type="entry name" value="GGDEF_dom"/>
</dbReference>
<dbReference type="InterPro" id="IPR029787">
    <property type="entry name" value="Nucleotide_cyclase"/>
</dbReference>
<dbReference type="SUPFAM" id="SSF141868">
    <property type="entry name" value="EAL domain-like"/>
    <property type="match status" value="1"/>
</dbReference>
<dbReference type="Gene3D" id="3.30.450.20">
    <property type="entry name" value="PAS domain"/>
    <property type="match status" value="2"/>
</dbReference>
<evidence type="ECO:0000313" key="5">
    <source>
        <dbReference type="EMBL" id="SDI63909.1"/>
    </source>
</evidence>
<proteinExistence type="predicted"/>
<dbReference type="NCBIfam" id="TIGR00229">
    <property type="entry name" value="sensory_box"/>
    <property type="match status" value="2"/>
</dbReference>
<dbReference type="InterPro" id="IPR035965">
    <property type="entry name" value="PAS-like_dom_sf"/>
</dbReference>
<evidence type="ECO:0000256" key="1">
    <source>
        <dbReference type="ARBA" id="ARBA00051114"/>
    </source>
</evidence>
<sequence length="722" mass="80578">MATPSDPDDWELRKGQIVGLGERSFRKSYYPQLRQNLDRLQRFRLLLDRTTDIVVMLSVPEGKVVDGNEAFGVLLGEPVEALIGRDFASLGLGDTARILEILSEDACSAARDRPVDSHSMLTEFSRDGRTMCFDLSLRTTLLDNECYCVLVARDVTERQHAHAMVAALLAEKEALLENALVGIVHTRERRIVACNRRIEEIFGYPPGGMIGLSTRIFYPTDYDFSSVGEEAYRSLGESGKQFSVTLQMQRVDGTPIWCELSGRALDSESPVSDSIWVISDVTERHDAEERARFLAYHDVLTSLPNPQLFQDRLQQAVAFAVRAGTKVALLLIDIDRFKAINDVLGHEVGDRLLVEVARRIEQNTRATDTVCRQGGDEYLLLLTNVSEPDAIATYAAELMANLAEPFSVDHQELTISVSVGVAIYPEDGADYGTLLKKADMAMYRSKESGRNTYRFFNEEMNDDAVAQVTLFSGLRRALDARQFVLHYQPQLEMGSGRLLGAEALIRWNHPDLGLVYPGRFIPVAEETGLIAEIGDWVLHEACAEAVEWRRVLGQDLAVAVNLSALQFKRGDIEKTVAEALEATGLDPSMLELELTESILIRDTESILAAVKRLKLMGIRLSIDDFGTGYSSLSYLKRFEVDKLKIDQSFVRDLAHNPEDAAIVRAIIQMAHSLGLKTIAEGVENKEVLDLLRLYRCDEAQGYHFARPLPADRFLAFAAERGI</sequence>
<dbReference type="GO" id="GO:0071111">
    <property type="term" value="F:cyclic-guanylate-specific phosphodiesterase activity"/>
    <property type="evidence" value="ECO:0007669"/>
    <property type="project" value="UniProtKB-EC"/>
</dbReference>
<dbReference type="PANTHER" id="PTHR44757">
    <property type="entry name" value="DIGUANYLATE CYCLASE DGCP"/>
    <property type="match status" value="1"/>
</dbReference>
<dbReference type="InterPro" id="IPR000014">
    <property type="entry name" value="PAS"/>
</dbReference>
<dbReference type="FunFam" id="3.20.20.450:FF:000001">
    <property type="entry name" value="Cyclic di-GMP phosphodiesterase yahA"/>
    <property type="match status" value="1"/>
</dbReference>
<dbReference type="GO" id="GO:0071732">
    <property type="term" value="P:cellular response to nitric oxide"/>
    <property type="evidence" value="ECO:0007669"/>
    <property type="project" value="UniProtKB-ARBA"/>
</dbReference>
<dbReference type="Gene3D" id="3.20.20.450">
    <property type="entry name" value="EAL domain"/>
    <property type="match status" value="1"/>
</dbReference>
<dbReference type="Pfam" id="PF00563">
    <property type="entry name" value="EAL"/>
    <property type="match status" value="1"/>
</dbReference>
<reference evidence="5 6" key="1">
    <citation type="submission" date="2016-10" db="EMBL/GenBank/DDBJ databases">
        <authorList>
            <person name="de Groot N.N."/>
        </authorList>
    </citation>
    <scope>NUCLEOTIDE SEQUENCE [LARGE SCALE GENOMIC DNA]</scope>
    <source>
        <strain evidence="5 6">DSM 5885</strain>
    </source>
</reference>
<name>A0A1G8M7F0_9RHOO</name>
<dbReference type="Gene3D" id="3.30.70.270">
    <property type="match status" value="1"/>
</dbReference>
<gene>
    <name evidence="5" type="ORF">SAMN05660652_03785</name>
</gene>
<comment type="catalytic activity">
    <reaction evidence="1">
        <text>3',3'-c-di-GMP + H2O = 5'-phosphoguanylyl(3'-&gt;5')guanosine + H(+)</text>
        <dbReference type="Rhea" id="RHEA:24902"/>
        <dbReference type="ChEBI" id="CHEBI:15377"/>
        <dbReference type="ChEBI" id="CHEBI:15378"/>
        <dbReference type="ChEBI" id="CHEBI:58754"/>
        <dbReference type="ChEBI" id="CHEBI:58805"/>
        <dbReference type="EC" id="3.1.4.52"/>
    </reaction>
    <physiologicalReaction direction="left-to-right" evidence="1">
        <dbReference type="Rhea" id="RHEA:24903"/>
    </physiologicalReaction>
</comment>
<dbReference type="STRING" id="83767.SAMN05660652_03785"/>
<evidence type="ECO:0000313" key="6">
    <source>
        <dbReference type="Proteomes" id="UP000198607"/>
    </source>
</evidence>
<dbReference type="OrthoDB" id="9813903at2"/>
<dbReference type="CDD" id="cd00130">
    <property type="entry name" value="PAS"/>
    <property type="match status" value="1"/>
</dbReference>
<dbReference type="InterPro" id="IPR001633">
    <property type="entry name" value="EAL_dom"/>
</dbReference>
<dbReference type="Proteomes" id="UP000198607">
    <property type="component" value="Unassembled WGS sequence"/>
</dbReference>
<evidence type="ECO:0000259" key="3">
    <source>
        <dbReference type="PROSITE" id="PS50883"/>
    </source>
</evidence>
<feature type="domain" description="EAL" evidence="3">
    <location>
        <begin position="467"/>
        <end position="721"/>
    </location>
</feature>
<evidence type="ECO:0000259" key="2">
    <source>
        <dbReference type="PROSITE" id="PS50113"/>
    </source>
</evidence>
<dbReference type="NCBIfam" id="TIGR00254">
    <property type="entry name" value="GGDEF"/>
    <property type="match status" value="1"/>
</dbReference>
<dbReference type="SMART" id="SM00052">
    <property type="entry name" value="EAL"/>
    <property type="match status" value="1"/>
</dbReference>
<organism evidence="5 6">
    <name type="scientific">Propionivibrio dicarboxylicus</name>
    <dbReference type="NCBI Taxonomy" id="83767"/>
    <lineage>
        <taxon>Bacteria</taxon>
        <taxon>Pseudomonadati</taxon>
        <taxon>Pseudomonadota</taxon>
        <taxon>Betaproteobacteria</taxon>
        <taxon>Rhodocyclales</taxon>
        <taxon>Rhodocyclaceae</taxon>
        <taxon>Propionivibrio</taxon>
    </lineage>
</organism>
<dbReference type="InterPro" id="IPR035919">
    <property type="entry name" value="EAL_sf"/>
</dbReference>
<keyword evidence="6" id="KW-1185">Reference proteome</keyword>
<dbReference type="SUPFAM" id="SSF55073">
    <property type="entry name" value="Nucleotide cyclase"/>
    <property type="match status" value="1"/>
</dbReference>
<accession>A0A1G8M7F0</accession>
<evidence type="ECO:0000259" key="4">
    <source>
        <dbReference type="PROSITE" id="PS50887"/>
    </source>
</evidence>
<dbReference type="SMART" id="SM00267">
    <property type="entry name" value="GGDEF"/>
    <property type="match status" value="1"/>
</dbReference>
<dbReference type="PROSITE" id="PS50113">
    <property type="entry name" value="PAC"/>
    <property type="match status" value="1"/>
</dbReference>
<dbReference type="AlphaFoldDB" id="A0A1G8M7F0"/>
<dbReference type="PROSITE" id="PS50883">
    <property type="entry name" value="EAL"/>
    <property type="match status" value="1"/>
</dbReference>
<dbReference type="EMBL" id="FNCY01000024">
    <property type="protein sequence ID" value="SDI63909.1"/>
    <property type="molecule type" value="Genomic_DNA"/>
</dbReference>
<dbReference type="PANTHER" id="PTHR44757:SF2">
    <property type="entry name" value="BIOFILM ARCHITECTURE MAINTENANCE PROTEIN MBAA"/>
    <property type="match status" value="1"/>
</dbReference>
<feature type="domain" description="GGDEF" evidence="4">
    <location>
        <begin position="325"/>
        <end position="458"/>
    </location>
</feature>
<dbReference type="FunFam" id="3.30.70.270:FF:000001">
    <property type="entry name" value="Diguanylate cyclase domain protein"/>
    <property type="match status" value="1"/>
</dbReference>
<feature type="domain" description="PAC" evidence="2">
    <location>
        <begin position="242"/>
        <end position="293"/>
    </location>
</feature>
<dbReference type="InterPro" id="IPR000700">
    <property type="entry name" value="PAS-assoc_C"/>
</dbReference>
<dbReference type="InterPro" id="IPR052155">
    <property type="entry name" value="Biofilm_reg_signaling"/>
</dbReference>
<dbReference type="RefSeq" id="WP_091940079.1">
    <property type="nucleotide sequence ID" value="NZ_FNCY01000024.1"/>
</dbReference>
<dbReference type="PROSITE" id="PS50887">
    <property type="entry name" value="GGDEF"/>
    <property type="match status" value="1"/>
</dbReference>
<dbReference type="Pfam" id="PF00990">
    <property type="entry name" value="GGDEF"/>
    <property type="match status" value="1"/>
</dbReference>
<dbReference type="CDD" id="cd01949">
    <property type="entry name" value="GGDEF"/>
    <property type="match status" value="1"/>
</dbReference>
<protein>
    <submittedName>
        <fullName evidence="5">PAS domain S-box-containing protein/diguanylate cyclase (GGDEF) domain-containing protein</fullName>
    </submittedName>
</protein>